<name>A0A653D7E9_CALMS</name>
<dbReference type="Gene3D" id="3.30.420.10">
    <property type="entry name" value="Ribonuclease H-like superfamily/Ribonuclease H"/>
    <property type="match status" value="1"/>
</dbReference>
<protein>
    <recommendedName>
        <fullName evidence="1">Reverse transcriptase domain-containing protein</fullName>
    </recommendedName>
</protein>
<evidence type="ECO:0000259" key="1">
    <source>
        <dbReference type="PROSITE" id="PS50878"/>
    </source>
</evidence>
<dbReference type="GO" id="GO:0071897">
    <property type="term" value="P:DNA biosynthetic process"/>
    <property type="evidence" value="ECO:0007669"/>
    <property type="project" value="UniProtKB-ARBA"/>
</dbReference>
<keyword evidence="3" id="KW-1185">Reference proteome</keyword>
<dbReference type="EMBL" id="CAACVG010010574">
    <property type="protein sequence ID" value="VEN56119.1"/>
    <property type="molecule type" value="Genomic_DNA"/>
</dbReference>
<dbReference type="InterPro" id="IPR036397">
    <property type="entry name" value="RNaseH_sf"/>
</dbReference>
<dbReference type="Pfam" id="PF00078">
    <property type="entry name" value="RVT_1"/>
    <property type="match status" value="1"/>
</dbReference>
<dbReference type="GO" id="GO:0003676">
    <property type="term" value="F:nucleic acid binding"/>
    <property type="evidence" value="ECO:0007669"/>
    <property type="project" value="InterPro"/>
</dbReference>
<dbReference type="SUPFAM" id="SSF56672">
    <property type="entry name" value="DNA/RNA polymerases"/>
    <property type="match status" value="1"/>
</dbReference>
<dbReference type="Proteomes" id="UP000410492">
    <property type="component" value="Unassembled WGS sequence"/>
</dbReference>
<organism evidence="2 3">
    <name type="scientific">Callosobruchus maculatus</name>
    <name type="common">Southern cowpea weevil</name>
    <name type="synonym">Pulse bruchid</name>
    <dbReference type="NCBI Taxonomy" id="64391"/>
    <lineage>
        <taxon>Eukaryota</taxon>
        <taxon>Metazoa</taxon>
        <taxon>Ecdysozoa</taxon>
        <taxon>Arthropoda</taxon>
        <taxon>Hexapoda</taxon>
        <taxon>Insecta</taxon>
        <taxon>Pterygota</taxon>
        <taxon>Neoptera</taxon>
        <taxon>Endopterygota</taxon>
        <taxon>Coleoptera</taxon>
        <taxon>Polyphaga</taxon>
        <taxon>Cucujiformia</taxon>
        <taxon>Chrysomeloidea</taxon>
        <taxon>Chrysomelidae</taxon>
        <taxon>Bruchinae</taxon>
        <taxon>Bruchini</taxon>
        <taxon>Callosobruchus</taxon>
    </lineage>
</organism>
<evidence type="ECO:0000313" key="2">
    <source>
        <dbReference type="EMBL" id="VEN56119.1"/>
    </source>
</evidence>
<gene>
    <name evidence="2" type="ORF">CALMAC_LOCUS15102</name>
</gene>
<feature type="domain" description="Reverse transcriptase" evidence="1">
    <location>
        <begin position="1"/>
        <end position="328"/>
    </location>
</feature>
<sequence>MYPYHFELNPIELVWAQVKNEVAQEAIGAVTADNWQKCVSHVKAEEEKFWKSGPHIDSVIEPVIVNLGSDTTSDNDDSIDSSAASDDEFPPLICPQLTEIQNIRIPLVLINYSRSTKVGFRKHRSTGDLLAYVTHLWNRAIENHGESRVVALDISKAFDRVWHEGLLVKLAAYGLSVRQWLNSFLNDRSLFVVVKRCSSDVFSVNTGVPHGSVLSPTLLLLYINELLEITSNPIYSFADDSTLVSCMEPGKPLSSQETVRRRQQHASQINADIKTIVEWGLANKVQFNVQKIQATTLTKKSHDGLPTAEMEGHPIVESSSVKLLGININNNMSWHDHVVSVAKTASQKLGVLFRCRKLFTPEQLLLIYKAQIRPSLEYCSHVWGCAPKHSLKLLDTIQKRAIRLVDTPNLTKDLHSLEHGRRVADLALFYRFYHGRFSSEAVRTRNTREALRTHPYQVEVLTPRTSLPQHSFFWRTSTLWNQLPGNLFPDGYNLQRFKSNVHRHLSSRSASTGP</sequence>
<evidence type="ECO:0000313" key="3">
    <source>
        <dbReference type="Proteomes" id="UP000410492"/>
    </source>
</evidence>
<reference evidence="2 3" key="1">
    <citation type="submission" date="2019-01" db="EMBL/GenBank/DDBJ databases">
        <authorList>
            <person name="Sayadi A."/>
        </authorList>
    </citation>
    <scope>NUCLEOTIDE SEQUENCE [LARGE SCALE GENOMIC DNA]</scope>
</reference>
<proteinExistence type="predicted"/>
<dbReference type="AlphaFoldDB" id="A0A653D7E9"/>
<accession>A0A653D7E9</accession>
<dbReference type="InterPro" id="IPR000477">
    <property type="entry name" value="RT_dom"/>
</dbReference>
<dbReference type="PANTHER" id="PTHR33332">
    <property type="entry name" value="REVERSE TRANSCRIPTASE DOMAIN-CONTAINING PROTEIN"/>
    <property type="match status" value="1"/>
</dbReference>
<dbReference type="PROSITE" id="PS50878">
    <property type="entry name" value="RT_POL"/>
    <property type="match status" value="1"/>
</dbReference>
<dbReference type="OrthoDB" id="10065625at2759"/>
<dbReference type="InterPro" id="IPR043502">
    <property type="entry name" value="DNA/RNA_pol_sf"/>
</dbReference>